<proteinExistence type="predicted"/>
<accession>B9SM12</accession>
<dbReference type="FunCoup" id="B9SM12">
    <property type="interactions" value="734"/>
</dbReference>
<gene>
    <name evidence="1" type="ORF">RCOM_0832290</name>
</gene>
<evidence type="ECO:0000313" key="1">
    <source>
        <dbReference type="EMBL" id="EEF35331.1"/>
    </source>
</evidence>
<dbReference type="EMBL" id="EQ974024">
    <property type="protein sequence ID" value="EEF35331.1"/>
    <property type="molecule type" value="Genomic_DNA"/>
</dbReference>
<dbReference type="eggNOG" id="ENOG502QURY">
    <property type="taxonomic scope" value="Eukaryota"/>
</dbReference>
<dbReference type="STRING" id="3988.B9SM12"/>
<dbReference type="Proteomes" id="UP000008311">
    <property type="component" value="Unassembled WGS sequence"/>
</dbReference>
<dbReference type="PANTHER" id="PTHR37201:SF1">
    <property type="entry name" value="WD REPEAT PROTEIN"/>
    <property type="match status" value="1"/>
</dbReference>
<evidence type="ECO:0000313" key="2">
    <source>
        <dbReference type="Proteomes" id="UP000008311"/>
    </source>
</evidence>
<dbReference type="PANTHER" id="PTHR37201">
    <property type="entry name" value="WD REPEAT PROTEIN"/>
    <property type="match status" value="1"/>
</dbReference>
<name>B9SM12_RICCO</name>
<keyword evidence="2" id="KW-1185">Reference proteome</keyword>
<reference evidence="2" key="1">
    <citation type="journal article" date="2010" name="Nat. Biotechnol.">
        <title>Draft genome sequence of the oilseed species Ricinus communis.</title>
        <authorList>
            <person name="Chan A.P."/>
            <person name="Crabtree J."/>
            <person name="Zhao Q."/>
            <person name="Lorenzi H."/>
            <person name="Orvis J."/>
            <person name="Puiu D."/>
            <person name="Melake-Berhan A."/>
            <person name="Jones K.M."/>
            <person name="Redman J."/>
            <person name="Chen G."/>
            <person name="Cahoon E.B."/>
            <person name="Gedil M."/>
            <person name="Stanke M."/>
            <person name="Haas B.J."/>
            <person name="Wortman J.R."/>
            <person name="Fraser-Liggett C.M."/>
            <person name="Ravel J."/>
            <person name="Rabinowicz P.D."/>
        </authorList>
    </citation>
    <scope>NUCLEOTIDE SEQUENCE [LARGE SCALE GENOMIC DNA]</scope>
    <source>
        <strain evidence="2">cv. Hale</strain>
    </source>
</reference>
<organism evidence="1 2">
    <name type="scientific">Ricinus communis</name>
    <name type="common">Castor bean</name>
    <dbReference type="NCBI Taxonomy" id="3988"/>
    <lineage>
        <taxon>Eukaryota</taxon>
        <taxon>Viridiplantae</taxon>
        <taxon>Streptophyta</taxon>
        <taxon>Embryophyta</taxon>
        <taxon>Tracheophyta</taxon>
        <taxon>Spermatophyta</taxon>
        <taxon>Magnoliopsida</taxon>
        <taxon>eudicotyledons</taxon>
        <taxon>Gunneridae</taxon>
        <taxon>Pentapetalae</taxon>
        <taxon>rosids</taxon>
        <taxon>fabids</taxon>
        <taxon>Malpighiales</taxon>
        <taxon>Euphorbiaceae</taxon>
        <taxon>Acalyphoideae</taxon>
        <taxon>Acalypheae</taxon>
        <taxon>Ricinus</taxon>
    </lineage>
</organism>
<protein>
    <submittedName>
        <fullName evidence="1">Uncharacterized protein</fullName>
    </submittedName>
</protein>
<dbReference type="AlphaFoldDB" id="B9SM12"/>
<dbReference type="InParanoid" id="B9SM12"/>
<sequence length="330" mass="37418">MSTAYSNPLPHTVYSSAPTIPHRENFPIITFAISVKDLIKEKWNGRRGRLVNFSRGAIRAVDGGRQQQLSPWDDKPYEILPSGKKSYLDEQDAVAFLDPPKDLIPLEPESYNPAAYLWKKIEDIPEDRRHRLLALLEPRLISRAWQTAGTRYEDPILAKKSSSNLLNCEDCETSVEFYNCRSSGGPWPMGWLKLFKKAIFRCNDGKTYGRLIGGSLIAQITNTTSPLYFMVTQHGEVMSTEQPCDLAYELGDGQLNLHNYPQSFPTPAKHPYPFNDQVVIYVRHVGPGVSVGQAWQEGNELQQVPRKLCGEILMNVVPETQNFEFLVTKF</sequence>